<gene>
    <name evidence="2" type="ORF">Joe_52</name>
</gene>
<feature type="compositionally biased region" description="Polar residues" evidence="1">
    <location>
        <begin position="53"/>
        <end position="62"/>
    </location>
</feature>
<reference evidence="2 3" key="1">
    <citation type="submission" date="2016-09" db="EMBL/GenBank/DDBJ databases">
        <title>DNA sequence of the Streptomyces Phage Joe and characterization of phiJoe genome integration and excision.</title>
        <authorList>
            <person name="Fogg P.C.M."/>
            <person name="Haley J.A."/>
            <person name="Margaret S.C.M."/>
        </authorList>
    </citation>
    <scope>NUCLEOTIDE SEQUENCE [LARGE SCALE GENOMIC DNA]</scope>
</reference>
<evidence type="ECO:0000313" key="2">
    <source>
        <dbReference type="EMBL" id="APC43292.1"/>
    </source>
</evidence>
<dbReference type="Proteomes" id="UP000225416">
    <property type="component" value="Segment"/>
</dbReference>
<proteinExistence type="predicted"/>
<protein>
    <submittedName>
        <fullName evidence="2">Uncharacterized protein</fullName>
    </submittedName>
</protein>
<sequence length="62" mass="6770">MNGQILERLAETVLALPEDQREAFVASIVPSRPAPAPRLAGEPRPLPPPRTRASVTTSVRWV</sequence>
<accession>A0A1J0GP28</accession>
<name>A0A1J0GP28_9CAUD</name>
<evidence type="ECO:0000256" key="1">
    <source>
        <dbReference type="SAM" id="MobiDB-lite"/>
    </source>
</evidence>
<dbReference type="EMBL" id="KX815338">
    <property type="protein sequence ID" value="APC43292.1"/>
    <property type="molecule type" value="Genomic_DNA"/>
</dbReference>
<feature type="region of interest" description="Disordered" evidence="1">
    <location>
        <begin position="32"/>
        <end position="62"/>
    </location>
</feature>
<keyword evidence="3" id="KW-1185">Reference proteome</keyword>
<evidence type="ECO:0000313" key="3">
    <source>
        <dbReference type="Proteomes" id="UP000225416"/>
    </source>
</evidence>
<organism evidence="2 3">
    <name type="scientific">Streptomyces phage Joe</name>
    <dbReference type="NCBI Taxonomy" id="1913034"/>
    <lineage>
        <taxon>Viruses</taxon>
        <taxon>Duplodnaviria</taxon>
        <taxon>Heunggongvirae</taxon>
        <taxon>Uroviricota</taxon>
        <taxon>Caudoviricetes</taxon>
        <taxon>Arquatrovirinae</taxon>
        <taxon>Camvirus</taxon>
        <taxon>Camvirus joe</taxon>
    </lineage>
</organism>